<dbReference type="SUPFAM" id="SSF53335">
    <property type="entry name" value="S-adenosyl-L-methionine-dependent methyltransferases"/>
    <property type="match status" value="1"/>
</dbReference>
<evidence type="ECO:0000313" key="4">
    <source>
        <dbReference type="Proteomes" id="UP000216605"/>
    </source>
</evidence>
<dbReference type="Proteomes" id="UP000216605">
    <property type="component" value="Unassembled WGS sequence"/>
</dbReference>
<keyword evidence="4" id="KW-1185">Reference proteome</keyword>
<feature type="domain" description="Methyltransferase type 11" evidence="2">
    <location>
        <begin position="127"/>
        <end position="191"/>
    </location>
</feature>
<dbReference type="Pfam" id="PF08241">
    <property type="entry name" value="Methyltransf_11"/>
    <property type="match status" value="1"/>
</dbReference>
<feature type="transmembrane region" description="Helical" evidence="1">
    <location>
        <begin position="45"/>
        <end position="69"/>
    </location>
</feature>
<dbReference type="GO" id="GO:0032259">
    <property type="term" value="P:methylation"/>
    <property type="evidence" value="ECO:0007669"/>
    <property type="project" value="UniProtKB-KW"/>
</dbReference>
<dbReference type="RefSeq" id="WP_094411594.1">
    <property type="nucleotide sequence ID" value="NZ_NOXV01000070.1"/>
</dbReference>
<comment type="caution">
    <text evidence="3">The sequence shown here is derived from an EMBL/GenBank/DDBJ whole genome shotgun (WGS) entry which is preliminary data.</text>
</comment>
<keyword evidence="3" id="KW-0808">Transferase</keyword>
<reference evidence="3 4" key="1">
    <citation type="submission" date="2017-07" db="EMBL/GenBank/DDBJ databases">
        <title>Flavobacterium cyanobacteriorum sp. nov., isolated from cyanobacterial aggregates in a eutrophic lake.</title>
        <authorList>
            <person name="Cai H."/>
        </authorList>
    </citation>
    <scope>NUCLEOTIDE SEQUENCE [LARGE SCALE GENOMIC DNA]</scope>
    <source>
        <strain evidence="3 4">TH021</strain>
    </source>
</reference>
<gene>
    <name evidence="3" type="ORF">CHU92_00680</name>
</gene>
<organism evidence="3 4">
    <name type="scientific">Flavobacterium cyanobacteriorum</name>
    <dbReference type="NCBI Taxonomy" id="2022802"/>
    <lineage>
        <taxon>Bacteria</taxon>
        <taxon>Pseudomonadati</taxon>
        <taxon>Bacteroidota</taxon>
        <taxon>Flavobacteriia</taxon>
        <taxon>Flavobacteriales</taxon>
        <taxon>Flavobacteriaceae</taxon>
        <taxon>Flavobacterium</taxon>
    </lineage>
</organism>
<evidence type="ECO:0000313" key="3">
    <source>
        <dbReference type="EMBL" id="OYQ48474.1"/>
    </source>
</evidence>
<keyword evidence="1" id="KW-0472">Membrane</keyword>
<evidence type="ECO:0000256" key="1">
    <source>
        <dbReference type="SAM" id="Phobius"/>
    </source>
</evidence>
<accession>A0A256A5P5</accession>
<sequence length="253" mass="29362">MEVTRKPLQGVTNIARFNWHFYLIAFIAFTLAFLFQSSIPGQFRIYVFSASVVALLTMIISLLVSYYVYDFSNLYSLSWLPNSEFKKVLNINAGFDETSQFIKGKFPKCELTICDFYDKEKHTEVSIKRARSAYPPLIGTIEVSTNKLPFKDNEFEYCLAILSAHEIRDKSERVQFFNELKRVTKPNGQIFVTEHLRDFNNFLAYTIGSFHFYSKSTWKETFKLANLSVEREIKTTPFITTFILNDNGNGDTL</sequence>
<feature type="transmembrane region" description="Helical" evidence="1">
    <location>
        <begin position="21"/>
        <end position="39"/>
    </location>
</feature>
<keyword evidence="1" id="KW-1133">Transmembrane helix</keyword>
<dbReference type="GO" id="GO:0008757">
    <property type="term" value="F:S-adenosylmethionine-dependent methyltransferase activity"/>
    <property type="evidence" value="ECO:0007669"/>
    <property type="project" value="InterPro"/>
</dbReference>
<dbReference type="InterPro" id="IPR029063">
    <property type="entry name" value="SAM-dependent_MTases_sf"/>
</dbReference>
<dbReference type="EMBL" id="NOXV01000070">
    <property type="protein sequence ID" value="OYQ48474.1"/>
    <property type="molecule type" value="Genomic_DNA"/>
</dbReference>
<protein>
    <submittedName>
        <fullName evidence="3">Methyltransferase</fullName>
    </submittedName>
</protein>
<dbReference type="AlphaFoldDB" id="A0A256A5P5"/>
<keyword evidence="1" id="KW-0812">Transmembrane</keyword>
<name>A0A256A5P5_9FLAO</name>
<keyword evidence="3" id="KW-0489">Methyltransferase</keyword>
<dbReference type="InterPro" id="IPR013216">
    <property type="entry name" value="Methyltransf_11"/>
</dbReference>
<proteinExistence type="predicted"/>
<dbReference type="Gene3D" id="3.40.50.150">
    <property type="entry name" value="Vaccinia Virus protein VP39"/>
    <property type="match status" value="1"/>
</dbReference>
<dbReference type="OrthoDB" id="9810615at2"/>
<evidence type="ECO:0000259" key="2">
    <source>
        <dbReference type="Pfam" id="PF08241"/>
    </source>
</evidence>